<dbReference type="EMBL" id="BMAO01011724">
    <property type="protein sequence ID" value="GFQ75849.1"/>
    <property type="molecule type" value="Genomic_DNA"/>
</dbReference>
<protein>
    <submittedName>
        <fullName evidence="1">Uncharacterized protein</fullName>
    </submittedName>
</protein>
<proteinExistence type="predicted"/>
<keyword evidence="2" id="KW-1185">Reference proteome</keyword>
<sequence>MLAVSRANPRARSVNLAKRGVSVSSDASIKGRPLNLNNTKSSNYVTVTRMSLPHHAKCEDRLIFFAALENRPT</sequence>
<evidence type="ECO:0000313" key="1">
    <source>
        <dbReference type="EMBL" id="GFQ75849.1"/>
    </source>
</evidence>
<accession>A0A8X6GXR5</accession>
<feature type="non-terminal residue" evidence="1">
    <location>
        <position position="1"/>
    </location>
</feature>
<comment type="caution">
    <text evidence="1">The sequence shown here is derived from an EMBL/GenBank/DDBJ whole genome shotgun (WGS) entry which is preliminary data.</text>
</comment>
<name>A0A8X6GXR5_TRICU</name>
<reference evidence="1" key="1">
    <citation type="submission" date="2020-07" db="EMBL/GenBank/DDBJ databases">
        <title>Multicomponent nature underlies the extraordinary mechanical properties of spider dragline silk.</title>
        <authorList>
            <person name="Kono N."/>
            <person name="Nakamura H."/>
            <person name="Mori M."/>
            <person name="Yoshida Y."/>
            <person name="Ohtoshi R."/>
            <person name="Malay A.D."/>
            <person name="Moran D.A.P."/>
            <person name="Tomita M."/>
            <person name="Numata K."/>
            <person name="Arakawa K."/>
        </authorList>
    </citation>
    <scope>NUCLEOTIDE SEQUENCE</scope>
</reference>
<dbReference type="AlphaFoldDB" id="A0A8X6GXR5"/>
<organism evidence="1 2">
    <name type="scientific">Trichonephila clavata</name>
    <name type="common">Joro spider</name>
    <name type="synonym">Nephila clavata</name>
    <dbReference type="NCBI Taxonomy" id="2740835"/>
    <lineage>
        <taxon>Eukaryota</taxon>
        <taxon>Metazoa</taxon>
        <taxon>Ecdysozoa</taxon>
        <taxon>Arthropoda</taxon>
        <taxon>Chelicerata</taxon>
        <taxon>Arachnida</taxon>
        <taxon>Araneae</taxon>
        <taxon>Araneomorphae</taxon>
        <taxon>Entelegynae</taxon>
        <taxon>Araneoidea</taxon>
        <taxon>Nephilidae</taxon>
        <taxon>Trichonephila</taxon>
    </lineage>
</organism>
<gene>
    <name evidence="1" type="ORF">TNCT_24611</name>
</gene>
<dbReference type="Proteomes" id="UP000887116">
    <property type="component" value="Unassembled WGS sequence"/>
</dbReference>
<evidence type="ECO:0000313" key="2">
    <source>
        <dbReference type="Proteomes" id="UP000887116"/>
    </source>
</evidence>